<feature type="transmembrane region" description="Helical" evidence="1">
    <location>
        <begin position="12"/>
        <end position="30"/>
    </location>
</feature>
<dbReference type="Proteomes" id="UP000318138">
    <property type="component" value="Chromosome"/>
</dbReference>
<name>A0A859FJ55_9BACI</name>
<dbReference type="RefSeq" id="WP_176010432.1">
    <property type="nucleotide sequence ID" value="NZ_CP041372.2"/>
</dbReference>
<keyword evidence="1" id="KW-1133">Transmembrane helix</keyword>
<feature type="transmembrane region" description="Helical" evidence="1">
    <location>
        <begin position="36"/>
        <end position="53"/>
    </location>
</feature>
<protein>
    <submittedName>
        <fullName evidence="2">Uncharacterized protein</fullName>
    </submittedName>
</protein>
<gene>
    <name evidence="2" type="ORF">FLK61_38155</name>
</gene>
<evidence type="ECO:0000313" key="2">
    <source>
        <dbReference type="EMBL" id="QKS72455.1"/>
    </source>
</evidence>
<evidence type="ECO:0000256" key="1">
    <source>
        <dbReference type="SAM" id="Phobius"/>
    </source>
</evidence>
<reference evidence="3" key="1">
    <citation type="submission" date="2019-07" db="EMBL/GenBank/DDBJ databases">
        <title>Bacillus alkalisoli sp. nov. isolated from saline soil.</title>
        <authorList>
            <person name="Sun J.-Q."/>
            <person name="Xu L."/>
        </authorList>
    </citation>
    <scope>NUCLEOTIDE SEQUENCE [LARGE SCALE GENOMIC DNA]</scope>
    <source>
        <strain evidence="3">M4U3P1</strain>
    </source>
</reference>
<keyword evidence="1" id="KW-0472">Membrane</keyword>
<keyword evidence="3" id="KW-1185">Reference proteome</keyword>
<sequence>MATPFHFSKPITALYLVAGFFLFGFFAIYIEANILLNLLISGPVILIGILSLINNAKHSPTS</sequence>
<dbReference type="AlphaFoldDB" id="A0A859FJ55"/>
<evidence type="ECO:0000313" key="3">
    <source>
        <dbReference type="Proteomes" id="UP000318138"/>
    </source>
</evidence>
<dbReference type="EMBL" id="CP041372">
    <property type="protein sequence ID" value="QKS72455.1"/>
    <property type="molecule type" value="Genomic_DNA"/>
</dbReference>
<organism evidence="2 3">
    <name type="scientific">Paenalkalicoccus suaedae</name>
    <dbReference type="NCBI Taxonomy" id="2592382"/>
    <lineage>
        <taxon>Bacteria</taxon>
        <taxon>Bacillati</taxon>
        <taxon>Bacillota</taxon>
        <taxon>Bacilli</taxon>
        <taxon>Bacillales</taxon>
        <taxon>Bacillaceae</taxon>
        <taxon>Paenalkalicoccus</taxon>
    </lineage>
</organism>
<proteinExistence type="predicted"/>
<dbReference type="KEGG" id="psua:FLK61_38155"/>
<accession>A0A859FJ55</accession>
<keyword evidence="1" id="KW-0812">Transmembrane</keyword>